<reference evidence="2 3" key="1">
    <citation type="submission" date="2024-04" db="EMBL/GenBank/DDBJ databases">
        <title>Tritrichomonas musculus Genome.</title>
        <authorList>
            <person name="Alves-Ferreira E."/>
            <person name="Grigg M."/>
            <person name="Lorenzi H."/>
            <person name="Galac M."/>
        </authorList>
    </citation>
    <scope>NUCLEOTIDE SEQUENCE [LARGE SCALE GENOMIC DNA]</scope>
    <source>
        <strain evidence="2 3">EAF2021</strain>
    </source>
</reference>
<organism evidence="2 3">
    <name type="scientific">Tritrichomonas musculus</name>
    <dbReference type="NCBI Taxonomy" id="1915356"/>
    <lineage>
        <taxon>Eukaryota</taxon>
        <taxon>Metamonada</taxon>
        <taxon>Parabasalia</taxon>
        <taxon>Tritrichomonadida</taxon>
        <taxon>Tritrichomonadidae</taxon>
        <taxon>Tritrichomonas</taxon>
    </lineage>
</organism>
<protein>
    <recommendedName>
        <fullName evidence="4">NET domain-containing protein</fullName>
    </recommendedName>
</protein>
<keyword evidence="3" id="KW-1185">Reference proteome</keyword>
<dbReference type="EMBL" id="JAPFFF010000011">
    <property type="protein sequence ID" value="KAK8878669.1"/>
    <property type="molecule type" value="Genomic_DNA"/>
</dbReference>
<gene>
    <name evidence="2" type="ORF">M9Y10_005449</name>
</gene>
<feature type="region of interest" description="Disordered" evidence="1">
    <location>
        <begin position="115"/>
        <end position="217"/>
    </location>
</feature>
<accession>A0ABR2JLQ1</accession>
<feature type="compositionally biased region" description="Basic and acidic residues" evidence="1">
    <location>
        <begin position="135"/>
        <end position="149"/>
    </location>
</feature>
<sequence length="235" mass="26634">MTTEQERLERAKQKLMIMNKKVLHAQNISKKRNTKKPELEPLSPASPPGQSKQNVTNTYLFELTESMIMDGFSESEVADYVKRVENDAKCTDLELDQHEIFINAELKKINRTIRRIKDPKPDTPKKNEIEDEGEKSDNDNDAGTKESPARQKGYAELQMARMGQEPEKQEKAAPQNPEEDKKRSPSNKQTPKRSKLPSRKKTLDPNSETPAVQATGAGAKFLADLLNDNDDPMPF</sequence>
<proteinExistence type="predicted"/>
<feature type="compositionally biased region" description="Basic and acidic residues" evidence="1">
    <location>
        <begin position="115"/>
        <end position="128"/>
    </location>
</feature>
<comment type="caution">
    <text evidence="2">The sequence shown here is derived from an EMBL/GenBank/DDBJ whole genome shotgun (WGS) entry which is preliminary data.</text>
</comment>
<feature type="compositionally biased region" description="Basic residues" evidence="1">
    <location>
        <begin position="190"/>
        <end position="200"/>
    </location>
</feature>
<evidence type="ECO:0000256" key="1">
    <source>
        <dbReference type="SAM" id="MobiDB-lite"/>
    </source>
</evidence>
<dbReference type="Proteomes" id="UP001470230">
    <property type="component" value="Unassembled WGS sequence"/>
</dbReference>
<name>A0ABR2JLQ1_9EUKA</name>
<evidence type="ECO:0008006" key="4">
    <source>
        <dbReference type="Google" id="ProtNLM"/>
    </source>
</evidence>
<feature type="region of interest" description="Disordered" evidence="1">
    <location>
        <begin position="26"/>
        <end position="54"/>
    </location>
</feature>
<evidence type="ECO:0000313" key="2">
    <source>
        <dbReference type="EMBL" id="KAK8878669.1"/>
    </source>
</evidence>
<evidence type="ECO:0000313" key="3">
    <source>
        <dbReference type="Proteomes" id="UP001470230"/>
    </source>
</evidence>